<evidence type="ECO:0008006" key="4">
    <source>
        <dbReference type="Google" id="ProtNLM"/>
    </source>
</evidence>
<dbReference type="InterPro" id="IPR011010">
    <property type="entry name" value="DNA_brk_join_enz"/>
</dbReference>
<name>A0A512HQH9_9ACTN</name>
<protein>
    <recommendedName>
        <fullName evidence="4">Tyr recombinase domain-containing protein</fullName>
    </recommendedName>
</protein>
<sequence>MLLTSRKKKALGRNYFNTLLWRPALKSAGVPDLRENGRHALRHFFAHTALHEGETITAVSEYLGHAESA</sequence>
<dbReference type="OrthoDB" id="1822491at2"/>
<proteinExistence type="predicted"/>
<evidence type="ECO:0000313" key="3">
    <source>
        <dbReference type="Proteomes" id="UP000321769"/>
    </source>
</evidence>
<dbReference type="GO" id="GO:0006310">
    <property type="term" value="P:DNA recombination"/>
    <property type="evidence" value="ECO:0007669"/>
    <property type="project" value="UniProtKB-KW"/>
</dbReference>
<keyword evidence="1" id="KW-0233">DNA recombination</keyword>
<dbReference type="SUPFAM" id="SSF56349">
    <property type="entry name" value="DNA breaking-rejoining enzymes"/>
    <property type="match status" value="1"/>
</dbReference>
<reference evidence="2 3" key="1">
    <citation type="submission" date="2019-07" db="EMBL/GenBank/DDBJ databases">
        <title>Whole genome shotgun sequence of Aeromicrobium flavum NBRC 107625.</title>
        <authorList>
            <person name="Hosoyama A."/>
            <person name="Uohara A."/>
            <person name="Ohji S."/>
            <person name="Ichikawa N."/>
        </authorList>
    </citation>
    <scope>NUCLEOTIDE SEQUENCE [LARGE SCALE GENOMIC DNA]</scope>
    <source>
        <strain evidence="2 3">NBRC 107625</strain>
    </source>
</reference>
<gene>
    <name evidence="2" type="ORF">AFL01nite_00340</name>
</gene>
<organism evidence="2 3">
    <name type="scientific">Aeromicrobium flavum</name>
    <dbReference type="NCBI Taxonomy" id="416568"/>
    <lineage>
        <taxon>Bacteria</taxon>
        <taxon>Bacillati</taxon>
        <taxon>Actinomycetota</taxon>
        <taxon>Actinomycetes</taxon>
        <taxon>Propionibacteriales</taxon>
        <taxon>Nocardioidaceae</taxon>
        <taxon>Aeromicrobium</taxon>
    </lineage>
</organism>
<dbReference type="InterPro" id="IPR013762">
    <property type="entry name" value="Integrase-like_cat_sf"/>
</dbReference>
<evidence type="ECO:0000313" key="2">
    <source>
        <dbReference type="EMBL" id="GEO87707.1"/>
    </source>
</evidence>
<dbReference type="Proteomes" id="UP000321769">
    <property type="component" value="Unassembled WGS sequence"/>
</dbReference>
<keyword evidence="3" id="KW-1185">Reference proteome</keyword>
<dbReference type="EMBL" id="BJZQ01000001">
    <property type="protein sequence ID" value="GEO87707.1"/>
    <property type="molecule type" value="Genomic_DNA"/>
</dbReference>
<dbReference type="Gene3D" id="1.10.443.10">
    <property type="entry name" value="Intergrase catalytic core"/>
    <property type="match status" value="1"/>
</dbReference>
<dbReference type="AlphaFoldDB" id="A0A512HQH9"/>
<accession>A0A512HQH9</accession>
<evidence type="ECO:0000256" key="1">
    <source>
        <dbReference type="ARBA" id="ARBA00023172"/>
    </source>
</evidence>
<dbReference type="GO" id="GO:0003677">
    <property type="term" value="F:DNA binding"/>
    <property type="evidence" value="ECO:0007669"/>
    <property type="project" value="InterPro"/>
</dbReference>
<comment type="caution">
    <text evidence="2">The sequence shown here is derived from an EMBL/GenBank/DDBJ whole genome shotgun (WGS) entry which is preliminary data.</text>
</comment>
<dbReference type="RefSeq" id="WP_146825076.1">
    <property type="nucleotide sequence ID" value="NZ_BAAAYQ010000001.1"/>
</dbReference>
<dbReference type="GO" id="GO:0015074">
    <property type="term" value="P:DNA integration"/>
    <property type="evidence" value="ECO:0007669"/>
    <property type="project" value="InterPro"/>
</dbReference>